<dbReference type="InterPro" id="IPR022473">
    <property type="entry name" value="ABC_trnsptr_Choline_ATP-bd"/>
</dbReference>
<keyword evidence="2 4" id="KW-0067">ATP-binding</keyword>
<dbReference type="SMART" id="SM00382">
    <property type="entry name" value="AAA"/>
    <property type="match status" value="1"/>
</dbReference>
<protein>
    <submittedName>
        <fullName evidence="4">Glycine betaine/proline transport system ATP-binding protein</fullName>
    </submittedName>
</protein>
<dbReference type="InterPro" id="IPR003439">
    <property type="entry name" value="ABC_transporter-like_ATP-bd"/>
</dbReference>
<dbReference type="PROSITE" id="PS50893">
    <property type="entry name" value="ABC_TRANSPORTER_2"/>
    <property type="match status" value="1"/>
</dbReference>
<dbReference type="RefSeq" id="WP_074553708.1">
    <property type="nucleotide sequence ID" value="NZ_CP119563.1"/>
</dbReference>
<dbReference type="PROSITE" id="PS00211">
    <property type="entry name" value="ABC_TRANSPORTER_1"/>
    <property type="match status" value="1"/>
</dbReference>
<gene>
    <name evidence="4" type="ORF">SAMN04244550_01785</name>
</gene>
<dbReference type="PANTHER" id="PTHR43869:SF1">
    <property type="entry name" value="GLYCINE BETAINE_PROLINE BETAINE TRANSPORT SYSTEM ATP-BINDING PROTEIN PROV"/>
    <property type="match status" value="1"/>
</dbReference>
<dbReference type="GO" id="GO:0055052">
    <property type="term" value="C:ATP-binding cassette (ABC) transporter complex, substrate-binding subunit-containing"/>
    <property type="evidence" value="ECO:0007669"/>
    <property type="project" value="InterPro"/>
</dbReference>
<dbReference type="AlphaFoldDB" id="A0A1G7ITC7"/>
<organism evidence="4 5">
    <name type="scientific">Rhodobacter capsulatus</name>
    <name type="common">Rhodopseudomonas capsulata</name>
    <dbReference type="NCBI Taxonomy" id="1061"/>
    <lineage>
        <taxon>Bacteria</taxon>
        <taxon>Pseudomonadati</taxon>
        <taxon>Pseudomonadota</taxon>
        <taxon>Alphaproteobacteria</taxon>
        <taxon>Rhodobacterales</taxon>
        <taxon>Rhodobacter group</taxon>
        <taxon>Rhodobacter</taxon>
    </lineage>
</organism>
<dbReference type="GO" id="GO:0005524">
    <property type="term" value="F:ATP binding"/>
    <property type="evidence" value="ECO:0007669"/>
    <property type="project" value="UniProtKB-KW"/>
</dbReference>
<evidence type="ECO:0000313" key="4">
    <source>
        <dbReference type="EMBL" id="SDF15845.1"/>
    </source>
</evidence>
<dbReference type="SUPFAM" id="SSF52540">
    <property type="entry name" value="P-loop containing nucleoside triphosphate hydrolases"/>
    <property type="match status" value="1"/>
</dbReference>
<sequence length="353" mass="38242">MRHANLITDPKLTAGVAVRFDNVSIVFGDHPDRALPLMDEGMSRAEIQARTGQVLGVHDCSLSVAEGEILVLMGLSGSGKSTLLRAVNGLNPVCRGKVEVCDGNGLVDVTHADPQTLRRIRQTRVAMVFQQFGLLPWRTVRENVGLGLELSGMGKAERRDRVDAQLKLVNLTDWAERKVGELSGGMQQRVGLARAFATEAPILLMDEPFSALDPLIRAKLQDELLDLQSTLKRTIVFVSHDLDEAFKLGNRIALMEGGRLVQMGTAREIIANPVDEYVAEFVAHMNPLGVLTAEDMAEPGAAEGTPIAPETPVIKVMELLKTVPAVALTDGRRITREGVIARLIDPRGTAAKA</sequence>
<feature type="domain" description="ABC transporter" evidence="3">
    <location>
        <begin position="37"/>
        <end position="282"/>
    </location>
</feature>
<dbReference type="GO" id="GO:0015220">
    <property type="term" value="F:choline transmembrane transporter activity"/>
    <property type="evidence" value="ECO:0007669"/>
    <property type="project" value="InterPro"/>
</dbReference>
<evidence type="ECO:0000259" key="3">
    <source>
        <dbReference type="PROSITE" id="PS50893"/>
    </source>
</evidence>
<name>A0A1G7ITC7_RHOCA</name>
<evidence type="ECO:0000313" key="5">
    <source>
        <dbReference type="Proteomes" id="UP000183812"/>
    </source>
</evidence>
<dbReference type="PANTHER" id="PTHR43869">
    <property type="entry name" value="GLYCINE BETAINE/PROLINE BETAINE TRANSPORT SYSTEM ATP-BINDING PROTEIN PROV"/>
    <property type="match status" value="1"/>
</dbReference>
<dbReference type="Pfam" id="PF00005">
    <property type="entry name" value="ABC_tran"/>
    <property type="match status" value="1"/>
</dbReference>
<dbReference type="InterPro" id="IPR003593">
    <property type="entry name" value="AAA+_ATPase"/>
</dbReference>
<evidence type="ECO:0000256" key="2">
    <source>
        <dbReference type="ARBA" id="ARBA00022840"/>
    </source>
</evidence>
<dbReference type="InterPro" id="IPR017871">
    <property type="entry name" value="ABC_transporter-like_CS"/>
</dbReference>
<evidence type="ECO:0000256" key="1">
    <source>
        <dbReference type="ARBA" id="ARBA00022741"/>
    </source>
</evidence>
<dbReference type="EMBL" id="FNAY01000007">
    <property type="protein sequence ID" value="SDF15845.1"/>
    <property type="molecule type" value="Genomic_DNA"/>
</dbReference>
<dbReference type="InterPro" id="IPR027417">
    <property type="entry name" value="P-loop_NTPase"/>
</dbReference>
<proteinExistence type="predicted"/>
<accession>A0A1G7ITC7</accession>
<dbReference type="OrthoDB" id="9802264at2"/>
<dbReference type="Proteomes" id="UP000183812">
    <property type="component" value="Unassembled WGS sequence"/>
</dbReference>
<dbReference type="GO" id="GO:0016887">
    <property type="term" value="F:ATP hydrolysis activity"/>
    <property type="evidence" value="ECO:0007669"/>
    <property type="project" value="InterPro"/>
</dbReference>
<reference evidence="4 5" key="1">
    <citation type="submission" date="2016-10" db="EMBL/GenBank/DDBJ databases">
        <authorList>
            <person name="de Groot N.N."/>
        </authorList>
    </citation>
    <scope>NUCLEOTIDE SEQUENCE [LARGE SCALE GENOMIC DNA]</scope>
    <source>
        <strain evidence="5">DSM 938 / 37b4</strain>
    </source>
</reference>
<dbReference type="Gene3D" id="3.40.50.300">
    <property type="entry name" value="P-loop containing nucleotide triphosphate hydrolases"/>
    <property type="match status" value="1"/>
</dbReference>
<dbReference type="InterPro" id="IPR051921">
    <property type="entry name" value="ABC_osmolyte_uptake_ATP-bind"/>
</dbReference>
<dbReference type="NCBIfam" id="TIGR03415">
    <property type="entry name" value="ABC_choXWV_ATP"/>
    <property type="match status" value="1"/>
</dbReference>
<keyword evidence="1" id="KW-0547">Nucleotide-binding</keyword>